<gene>
    <name evidence="14" type="ORF">GEV01_24245</name>
</gene>
<evidence type="ECO:0000256" key="7">
    <source>
        <dbReference type="ARBA" id="ARBA00022958"/>
    </source>
</evidence>
<comment type="similarity">
    <text evidence="2">Belongs to the TMEM175 family.</text>
</comment>
<evidence type="ECO:0000256" key="13">
    <source>
        <dbReference type="SAM" id="Phobius"/>
    </source>
</evidence>
<dbReference type="EMBL" id="WHUF01000007">
    <property type="protein sequence ID" value="MQA22635.1"/>
    <property type="molecule type" value="Genomic_DNA"/>
</dbReference>
<keyword evidence="5 13" id="KW-0812">Transmembrane</keyword>
<keyword evidence="4" id="KW-0633">Potassium transport</keyword>
<evidence type="ECO:0000256" key="2">
    <source>
        <dbReference type="ARBA" id="ARBA00006920"/>
    </source>
</evidence>
<organism evidence="14 15">
    <name type="scientific">Rugamonas rivuli</name>
    <dbReference type="NCBI Taxonomy" id="2743358"/>
    <lineage>
        <taxon>Bacteria</taxon>
        <taxon>Pseudomonadati</taxon>
        <taxon>Pseudomonadota</taxon>
        <taxon>Betaproteobacteria</taxon>
        <taxon>Burkholderiales</taxon>
        <taxon>Oxalobacteraceae</taxon>
        <taxon>Telluria group</taxon>
        <taxon>Rugamonas</taxon>
    </lineage>
</organism>
<evidence type="ECO:0000256" key="12">
    <source>
        <dbReference type="ARBA" id="ARBA00034430"/>
    </source>
</evidence>
<feature type="transmembrane region" description="Helical" evidence="13">
    <location>
        <begin position="58"/>
        <end position="79"/>
    </location>
</feature>
<keyword evidence="11" id="KW-0407">Ion channel</keyword>
<dbReference type="GO" id="GO:0015252">
    <property type="term" value="F:proton channel activity"/>
    <property type="evidence" value="ECO:0007669"/>
    <property type="project" value="InterPro"/>
</dbReference>
<feature type="transmembrane region" description="Helical" evidence="13">
    <location>
        <begin position="91"/>
        <end position="111"/>
    </location>
</feature>
<evidence type="ECO:0000256" key="1">
    <source>
        <dbReference type="ARBA" id="ARBA00004141"/>
    </source>
</evidence>
<comment type="caution">
    <text evidence="14">The sequence shown here is derived from an EMBL/GenBank/DDBJ whole genome shotgun (WGS) entry which is preliminary data.</text>
</comment>
<dbReference type="Pfam" id="PF06736">
    <property type="entry name" value="TMEM175"/>
    <property type="match status" value="1"/>
</dbReference>
<dbReference type="AlphaFoldDB" id="A0A843SDK6"/>
<evidence type="ECO:0000256" key="6">
    <source>
        <dbReference type="ARBA" id="ARBA00022826"/>
    </source>
</evidence>
<evidence type="ECO:0000256" key="11">
    <source>
        <dbReference type="ARBA" id="ARBA00023303"/>
    </source>
</evidence>
<dbReference type="PANTHER" id="PTHR31462:SF5">
    <property type="entry name" value="ENDOSOMAL_LYSOSOMAL PROTON CHANNEL TMEM175"/>
    <property type="match status" value="1"/>
</dbReference>
<feature type="transmembrane region" description="Helical" evidence="13">
    <location>
        <begin position="19"/>
        <end position="38"/>
    </location>
</feature>
<comment type="catalytic activity">
    <reaction evidence="12">
        <text>K(+)(in) = K(+)(out)</text>
        <dbReference type="Rhea" id="RHEA:29463"/>
        <dbReference type="ChEBI" id="CHEBI:29103"/>
    </reaction>
</comment>
<dbReference type="PANTHER" id="PTHR31462">
    <property type="entry name" value="ENDOSOMAL/LYSOSOMAL POTASSIUM CHANNEL TMEM175"/>
    <property type="match status" value="1"/>
</dbReference>
<evidence type="ECO:0000256" key="4">
    <source>
        <dbReference type="ARBA" id="ARBA00022538"/>
    </source>
</evidence>
<protein>
    <submittedName>
        <fullName evidence="14">DUF1211 domain-containing protein</fullName>
    </submittedName>
</protein>
<name>A0A843SDK6_9BURK</name>
<keyword evidence="10 13" id="KW-0472">Membrane</keyword>
<evidence type="ECO:0000256" key="3">
    <source>
        <dbReference type="ARBA" id="ARBA00022448"/>
    </source>
</evidence>
<evidence type="ECO:0000313" key="14">
    <source>
        <dbReference type="EMBL" id="MQA22635.1"/>
    </source>
</evidence>
<feature type="transmembrane region" description="Helical" evidence="13">
    <location>
        <begin position="123"/>
        <end position="143"/>
    </location>
</feature>
<evidence type="ECO:0000256" key="8">
    <source>
        <dbReference type="ARBA" id="ARBA00022989"/>
    </source>
</evidence>
<evidence type="ECO:0000256" key="9">
    <source>
        <dbReference type="ARBA" id="ARBA00023065"/>
    </source>
</evidence>
<comment type="subcellular location">
    <subcellularLocation>
        <location evidence="1">Membrane</location>
        <topology evidence="1">Multi-pass membrane protein</topology>
    </subcellularLocation>
</comment>
<evidence type="ECO:0000256" key="5">
    <source>
        <dbReference type="ARBA" id="ARBA00022692"/>
    </source>
</evidence>
<keyword evidence="3" id="KW-0813">Transport</keyword>
<accession>A0A843SDK6</accession>
<evidence type="ECO:0000256" key="10">
    <source>
        <dbReference type="ARBA" id="ARBA00023136"/>
    </source>
</evidence>
<proteinExistence type="inferred from homology"/>
<dbReference type="Proteomes" id="UP000444318">
    <property type="component" value="Unassembled WGS sequence"/>
</dbReference>
<dbReference type="InterPro" id="IPR010617">
    <property type="entry name" value="TMEM175-like"/>
</dbReference>
<keyword evidence="8 13" id="KW-1133">Transmembrane helix</keyword>
<reference evidence="14 15" key="1">
    <citation type="submission" date="2019-10" db="EMBL/GenBank/DDBJ databases">
        <title>Two novel species isolated from a subtropical stream in China.</title>
        <authorList>
            <person name="Lu H."/>
        </authorList>
    </citation>
    <scope>NUCLEOTIDE SEQUENCE [LARGE SCALE GENOMIC DNA]</scope>
    <source>
        <strain evidence="14 15">FT103W</strain>
    </source>
</reference>
<keyword evidence="9" id="KW-0406">Ion transport</keyword>
<keyword evidence="7" id="KW-0630">Potassium</keyword>
<dbReference type="GO" id="GO:0016020">
    <property type="term" value="C:membrane"/>
    <property type="evidence" value="ECO:0007669"/>
    <property type="project" value="UniProtKB-SubCell"/>
</dbReference>
<dbReference type="GO" id="GO:0005267">
    <property type="term" value="F:potassium channel activity"/>
    <property type="evidence" value="ECO:0007669"/>
    <property type="project" value="UniProtKB-KW"/>
</dbReference>
<evidence type="ECO:0000313" key="15">
    <source>
        <dbReference type="Proteomes" id="UP000444318"/>
    </source>
</evidence>
<dbReference type="RefSeq" id="WP_152808026.1">
    <property type="nucleotide sequence ID" value="NZ_WHUF01000007.1"/>
</dbReference>
<keyword evidence="6" id="KW-0631">Potassium channel</keyword>
<sequence>MTDVSAEGQPQLSKHRIEALIDGIFAVAMTLLVIELRLPEHAHLDSEAALRGALYGLIPNLISWLISFFVLAIFWIANHRLFSYVRHADQGLLWLTILGLASAALLPFASAVNGQYASITGQALYSGVMIWLSVSTLLLARYIHRHPGLCVHPMSLGVYRATMARSFGVMLIAALAVVISYAAPGNANFVFVLMSLMRPLGARIERRHALAKAKAEAEAAVQA</sequence>
<feature type="transmembrane region" description="Helical" evidence="13">
    <location>
        <begin position="164"/>
        <end position="183"/>
    </location>
</feature>
<keyword evidence="15" id="KW-1185">Reference proteome</keyword>